<evidence type="ECO:0000259" key="2">
    <source>
        <dbReference type="Pfam" id="PF14358"/>
    </source>
</evidence>
<keyword evidence="1" id="KW-1133">Transmembrane helix</keyword>
<reference evidence="3" key="1">
    <citation type="submission" date="2019-03" db="EMBL/GenBank/DDBJ databases">
        <title>Single cell metagenomics reveals metabolic interactions within the superorganism composed of flagellate Streblomastix strix and complex community of Bacteroidetes bacteria on its surface.</title>
        <authorList>
            <person name="Treitli S.C."/>
            <person name="Kolisko M."/>
            <person name="Husnik F."/>
            <person name="Keeling P."/>
            <person name="Hampl V."/>
        </authorList>
    </citation>
    <scope>NUCLEOTIDE SEQUENCE</scope>
    <source>
        <strain evidence="3">STM</strain>
    </source>
</reference>
<name>A0A5J4PSF5_9ZZZZ</name>
<feature type="transmembrane region" description="Helical" evidence="1">
    <location>
        <begin position="41"/>
        <end position="63"/>
    </location>
</feature>
<keyword evidence="1" id="KW-0472">Membrane</keyword>
<accession>A0A5J4PSF5</accession>
<feature type="domain" description="Flavinylation-associated cytochrome" evidence="2">
    <location>
        <begin position="8"/>
        <end position="65"/>
    </location>
</feature>
<organism evidence="3">
    <name type="scientific">termite gut metagenome</name>
    <dbReference type="NCBI Taxonomy" id="433724"/>
    <lineage>
        <taxon>unclassified sequences</taxon>
        <taxon>metagenomes</taxon>
        <taxon>organismal metagenomes</taxon>
    </lineage>
</organism>
<dbReference type="Pfam" id="PF14358">
    <property type="entry name" value="DUF4405"/>
    <property type="match status" value="1"/>
</dbReference>
<gene>
    <name evidence="3" type="ORF">EZS27_036890</name>
</gene>
<dbReference type="InterPro" id="IPR025517">
    <property type="entry name" value="DUF4405"/>
</dbReference>
<dbReference type="EMBL" id="SNRY01006651">
    <property type="protein sequence ID" value="KAA6312122.1"/>
    <property type="molecule type" value="Genomic_DNA"/>
</dbReference>
<evidence type="ECO:0000313" key="3">
    <source>
        <dbReference type="EMBL" id="KAA6312122.1"/>
    </source>
</evidence>
<comment type="caution">
    <text evidence="3">The sequence shown here is derived from an EMBL/GenBank/DDBJ whole genome shotgun (WGS) entry which is preliminary data.</text>
</comment>
<dbReference type="AlphaFoldDB" id="A0A5J4PSF5"/>
<sequence>MKSNKRAIVSVGLFIIFVVLILSALMIQITEVNRGSFAHHVWTAIHVLCGLLFTILVILHIVFNWHTLKSYLKWMNSK</sequence>
<evidence type="ECO:0000256" key="1">
    <source>
        <dbReference type="SAM" id="Phobius"/>
    </source>
</evidence>
<protein>
    <recommendedName>
        <fullName evidence="2">Flavinylation-associated cytochrome domain-containing protein</fullName>
    </recommendedName>
</protein>
<feature type="transmembrane region" description="Helical" evidence="1">
    <location>
        <begin position="7"/>
        <end position="29"/>
    </location>
</feature>
<proteinExistence type="predicted"/>
<keyword evidence="1" id="KW-0812">Transmembrane</keyword>